<evidence type="ECO:0000256" key="1">
    <source>
        <dbReference type="SAM" id="SignalP"/>
    </source>
</evidence>
<evidence type="ECO:0008006" key="4">
    <source>
        <dbReference type="Google" id="ProtNLM"/>
    </source>
</evidence>
<dbReference type="Proteomes" id="UP000518878">
    <property type="component" value="Unassembled WGS sequence"/>
</dbReference>
<organism evidence="2 3">
    <name type="scientific">Luteibacter yeojuensis</name>
    <dbReference type="NCBI Taxonomy" id="345309"/>
    <lineage>
        <taxon>Bacteria</taxon>
        <taxon>Pseudomonadati</taxon>
        <taxon>Pseudomonadota</taxon>
        <taxon>Gammaproteobacteria</taxon>
        <taxon>Lysobacterales</taxon>
        <taxon>Rhodanobacteraceae</taxon>
        <taxon>Luteibacter</taxon>
    </lineage>
</organism>
<proteinExistence type="predicted"/>
<accession>A0A7X5QVF3</accession>
<gene>
    <name evidence="2" type="ORF">HBF32_11820</name>
</gene>
<keyword evidence="1" id="KW-0732">Signal</keyword>
<name>A0A7X5QVF3_9GAMM</name>
<evidence type="ECO:0000313" key="3">
    <source>
        <dbReference type="Proteomes" id="UP000518878"/>
    </source>
</evidence>
<evidence type="ECO:0000313" key="2">
    <source>
        <dbReference type="EMBL" id="NID16147.1"/>
    </source>
</evidence>
<feature type="signal peptide" evidence="1">
    <location>
        <begin position="1"/>
        <end position="20"/>
    </location>
</feature>
<feature type="chain" id="PRO_5030862436" description="DUF4034 domain-containing protein" evidence="1">
    <location>
        <begin position="21"/>
        <end position="373"/>
    </location>
</feature>
<sequence>MKSLFRLAVFASLFPLSSQAGDLPSLDAYKELVRFRVQDTKANEVFAGTTGEFLAQLLVVPSSPYSDLVEYPRMTNEVWWPTFIDSLPTRLPDAERSFLGLLQWQVGLSKARPGIEVAASDEAVAAYRGMQSAASALKAEVDPDIFWKARDMNGSHYAQAAGEAVALQILRDQMRRNDPATYGSRAIWPDVLSRYLEQTDPEAISNRDRNYLGGLVRQAITSMPSFGDGASRSGLPVVYRVARVAAAYADAEGYVMVGGYCTGNEPRSDLPHQWPRKAEPLCFVAANDRAVRAWYRQQLHLETISRPPEIEHSGLSRLMHWIGAALLVADFAAFIEVADSLIADDMLSEGLIEEEDAALAGERAERLTCGGNP</sequence>
<keyword evidence="3" id="KW-1185">Reference proteome</keyword>
<comment type="caution">
    <text evidence="2">The sequence shown here is derived from an EMBL/GenBank/DDBJ whole genome shotgun (WGS) entry which is preliminary data.</text>
</comment>
<dbReference type="AlphaFoldDB" id="A0A7X5QVF3"/>
<dbReference type="EMBL" id="JAAQTL010000001">
    <property type="protein sequence ID" value="NID16147.1"/>
    <property type="molecule type" value="Genomic_DNA"/>
</dbReference>
<protein>
    <recommendedName>
        <fullName evidence="4">DUF4034 domain-containing protein</fullName>
    </recommendedName>
</protein>
<reference evidence="2 3" key="1">
    <citation type="journal article" date="2006" name="Int. J. Syst. Evol. Microbiol.">
        <title>Dyella yeojuensis sp. nov., isolated from greenhouse soil in Korea.</title>
        <authorList>
            <person name="Kim B.Y."/>
            <person name="Weon H.Y."/>
            <person name="Lee K.H."/>
            <person name="Seok S.J."/>
            <person name="Kwon S.W."/>
            <person name="Go S.J."/>
            <person name="Stackebrandt E."/>
        </authorList>
    </citation>
    <scope>NUCLEOTIDE SEQUENCE [LARGE SCALE GENOMIC DNA]</scope>
    <source>
        <strain evidence="2 3">DSM 17673</strain>
    </source>
</reference>
<dbReference type="RefSeq" id="WP_166699813.1">
    <property type="nucleotide sequence ID" value="NZ_JAAQTL010000001.1"/>
</dbReference>